<gene>
    <name evidence="1" type="primary">MEGF11</name>
    <name evidence="1" type="ORF">K3G42_002471</name>
</gene>
<sequence>MLICRTINHAYFLSCFVVSSYAVTVQESYAHPFDQIYYTRCTDILNWFKCTRHRISYKTAYRRGLRTMYRRRSQCCPGYYESEDFCILSVGFFEKMSLKCSIGGVCLQPG</sequence>
<keyword evidence="2" id="KW-1185">Reference proteome</keyword>
<dbReference type="Proteomes" id="UP000827872">
    <property type="component" value="Linkage Group LG17"/>
</dbReference>
<name>A0ACB8E4X5_9SAUR</name>
<comment type="caution">
    <text evidence="1">The sequence shown here is derived from an EMBL/GenBank/DDBJ whole genome shotgun (WGS) entry which is preliminary data.</text>
</comment>
<evidence type="ECO:0000313" key="2">
    <source>
        <dbReference type="Proteomes" id="UP000827872"/>
    </source>
</evidence>
<reference evidence="1" key="1">
    <citation type="submission" date="2021-08" db="EMBL/GenBank/DDBJ databases">
        <title>The first chromosome-level gecko genome reveals the dynamic sex chromosomes of Neotropical dwarf geckos (Sphaerodactylidae: Sphaerodactylus).</title>
        <authorList>
            <person name="Pinto B.J."/>
            <person name="Keating S.E."/>
            <person name="Gamble T."/>
        </authorList>
    </citation>
    <scope>NUCLEOTIDE SEQUENCE</scope>
    <source>
        <strain evidence="1">TG3544</strain>
    </source>
</reference>
<proteinExistence type="predicted"/>
<dbReference type="EMBL" id="CM037630">
    <property type="protein sequence ID" value="KAH7987244.1"/>
    <property type="molecule type" value="Genomic_DNA"/>
</dbReference>
<protein>
    <submittedName>
        <fullName evidence="1">Multiple epidermal growth factor-like domains protein 11</fullName>
    </submittedName>
</protein>
<accession>A0ACB8E4X5</accession>
<evidence type="ECO:0000313" key="1">
    <source>
        <dbReference type="EMBL" id="KAH7987244.1"/>
    </source>
</evidence>
<organism evidence="1 2">
    <name type="scientific">Sphaerodactylus townsendi</name>
    <dbReference type="NCBI Taxonomy" id="933632"/>
    <lineage>
        <taxon>Eukaryota</taxon>
        <taxon>Metazoa</taxon>
        <taxon>Chordata</taxon>
        <taxon>Craniata</taxon>
        <taxon>Vertebrata</taxon>
        <taxon>Euteleostomi</taxon>
        <taxon>Lepidosauria</taxon>
        <taxon>Squamata</taxon>
        <taxon>Bifurcata</taxon>
        <taxon>Gekkota</taxon>
        <taxon>Sphaerodactylidae</taxon>
        <taxon>Sphaerodactylus</taxon>
    </lineage>
</organism>